<protein>
    <submittedName>
        <fullName evidence="2">BLUF domain-containing protein</fullName>
    </submittedName>
</protein>
<proteinExistence type="predicted"/>
<dbReference type="GO" id="GO:0071949">
    <property type="term" value="F:FAD binding"/>
    <property type="evidence" value="ECO:0007669"/>
    <property type="project" value="InterPro"/>
</dbReference>
<organism evidence="2 3">
    <name type="scientific">Neotamlana laminarinivorans</name>
    <dbReference type="NCBI Taxonomy" id="2883124"/>
    <lineage>
        <taxon>Bacteria</taxon>
        <taxon>Pseudomonadati</taxon>
        <taxon>Bacteroidota</taxon>
        <taxon>Flavobacteriia</taxon>
        <taxon>Flavobacteriales</taxon>
        <taxon>Flavobacteriaceae</taxon>
        <taxon>Neotamlana</taxon>
    </lineage>
</organism>
<dbReference type="EMBL" id="JAJAPW010000003">
    <property type="protein sequence ID" value="MCB4798816.1"/>
    <property type="molecule type" value="Genomic_DNA"/>
</dbReference>
<evidence type="ECO:0000259" key="1">
    <source>
        <dbReference type="PROSITE" id="PS50925"/>
    </source>
</evidence>
<reference evidence="2" key="1">
    <citation type="submission" date="2021-10" db="EMBL/GenBank/DDBJ databases">
        <title>Tamlana sargassums sp. nov., and Tamlana laminarinivorans sp. nov., two new bacteria isolated from the brown alga.</title>
        <authorList>
            <person name="Li J."/>
        </authorList>
    </citation>
    <scope>NUCLEOTIDE SEQUENCE</scope>
    <source>
        <strain evidence="2">PT2-4</strain>
    </source>
</reference>
<dbReference type="PROSITE" id="PS50925">
    <property type="entry name" value="BLUF"/>
    <property type="match status" value="1"/>
</dbReference>
<dbReference type="Pfam" id="PF04940">
    <property type="entry name" value="BLUF"/>
    <property type="match status" value="1"/>
</dbReference>
<gene>
    <name evidence="2" type="ORF">LG649_08165</name>
</gene>
<dbReference type="InterPro" id="IPR036046">
    <property type="entry name" value="Acylphosphatase-like_dom_sf"/>
</dbReference>
<dbReference type="SUPFAM" id="SSF54975">
    <property type="entry name" value="Acylphosphatase/BLUF domain-like"/>
    <property type="match status" value="1"/>
</dbReference>
<name>A0A9X1I093_9FLAO</name>
<dbReference type="AlphaFoldDB" id="A0A9X1I093"/>
<dbReference type="RefSeq" id="WP_226543160.1">
    <property type="nucleotide sequence ID" value="NZ_JAJAPW010000003.1"/>
</dbReference>
<dbReference type="SMART" id="SM01034">
    <property type="entry name" value="BLUF"/>
    <property type="match status" value="1"/>
</dbReference>
<evidence type="ECO:0000313" key="2">
    <source>
        <dbReference type="EMBL" id="MCB4798816.1"/>
    </source>
</evidence>
<dbReference type="InterPro" id="IPR007024">
    <property type="entry name" value="BLUF_domain"/>
</dbReference>
<dbReference type="Proteomes" id="UP001139199">
    <property type="component" value="Unassembled WGS sequence"/>
</dbReference>
<feature type="domain" description="BLUF" evidence="1">
    <location>
        <begin position="2"/>
        <end position="93"/>
    </location>
</feature>
<sequence>MFKTICYLSDVRIKEFNETLSSFYHGIKQNNKKNNITGVLIHKDHNFLQVMEGETKQVDLLFEVIKKDKRHQNLFIIINTNTEQRIFEDYNFGFTIANSNKGLKDLYQYLEWLKTANSKDANRVILMVEQFINS</sequence>
<evidence type="ECO:0000313" key="3">
    <source>
        <dbReference type="Proteomes" id="UP001139199"/>
    </source>
</evidence>
<comment type="caution">
    <text evidence="2">The sequence shown here is derived from an EMBL/GenBank/DDBJ whole genome shotgun (WGS) entry which is preliminary data.</text>
</comment>
<keyword evidence="3" id="KW-1185">Reference proteome</keyword>
<dbReference type="GO" id="GO:0009882">
    <property type="term" value="F:blue light photoreceptor activity"/>
    <property type="evidence" value="ECO:0007669"/>
    <property type="project" value="InterPro"/>
</dbReference>
<dbReference type="Gene3D" id="3.30.70.100">
    <property type="match status" value="1"/>
</dbReference>
<accession>A0A9X1I093</accession>